<dbReference type="InterPro" id="IPR031330">
    <property type="entry name" value="Gly_Hdrlase_35_cat"/>
</dbReference>
<reference evidence="6 7" key="1">
    <citation type="submission" date="2015-12" db="EMBL/GenBank/DDBJ databases">
        <title>The genome of Folsomia candida.</title>
        <authorList>
            <person name="Faddeeva A."/>
            <person name="Derks M.F."/>
            <person name="Anvar Y."/>
            <person name="Smit S."/>
            <person name="Van Straalen N."/>
            <person name="Roelofs D."/>
        </authorList>
    </citation>
    <scope>NUCLEOTIDE SEQUENCE [LARGE SCALE GENOMIC DNA]</scope>
    <source>
        <strain evidence="6 7">VU population</strain>
        <tissue evidence="6">Whole body</tissue>
    </source>
</reference>
<dbReference type="Gene3D" id="2.60.120.260">
    <property type="entry name" value="Galactose-binding domain-like"/>
    <property type="match status" value="2"/>
</dbReference>
<comment type="similarity">
    <text evidence="1">Belongs to the glycosyl hydrolase 35 family.</text>
</comment>
<organism evidence="6 7">
    <name type="scientific">Folsomia candida</name>
    <name type="common">Springtail</name>
    <dbReference type="NCBI Taxonomy" id="158441"/>
    <lineage>
        <taxon>Eukaryota</taxon>
        <taxon>Metazoa</taxon>
        <taxon>Ecdysozoa</taxon>
        <taxon>Arthropoda</taxon>
        <taxon>Hexapoda</taxon>
        <taxon>Collembola</taxon>
        <taxon>Entomobryomorpha</taxon>
        <taxon>Isotomoidea</taxon>
        <taxon>Isotomidae</taxon>
        <taxon>Proisotominae</taxon>
        <taxon>Folsomia</taxon>
    </lineage>
</organism>
<evidence type="ECO:0000259" key="5">
    <source>
        <dbReference type="Pfam" id="PF21467"/>
    </source>
</evidence>
<gene>
    <name evidence="6" type="ORF">Fcan01_27919</name>
</gene>
<dbReference type="InterPro" id="IPR001944">
    <property type="entry name" value="Glycoside_Hdrlase_35"/>
</dbReference>
<evidence type="ECO:0000256" key="1">
    <source>
        <dbReference type="ARBA" id="ARBA00009809"/>
    </source>
</evidence>
<dbReference type="AlphaFoldDB" id="A0A226CWH5"/>
<dbReference type="InterPro" id="IPR008979">
    <property type="entry name" value="Galactose-bd-like_sf"/>
</dbReference>
<dbReference type="Pfam" id="PF21467">
    <property type="entry name" value="BetaGal_gal-bd"/>
    <property type="match status" value="1"/>
</dbReference>
<dbReference type="OrthoDB" id="1657402at2759"/>
<feature type="domain" description="Beta-galactosidase galactose-binding" evidence="5">
    <location>
        <begin position="264"/>
        <end position="322"/>
    </location>
</feature>
<dbReference type="PRINTS" id="PR00742">
    <property type="entry name" value="GLHYDRLASE35"/>
</dbReference>
<proteinExistence type="inferred from homology"/>
<dbReference type="GO" id="GO:0004553">
    <property type="term" value="F:hydrolase activity, hydrolyzing O-glycosyl compounds"/>
    <property type="evidence" value="ECO:0007669"/>
    <property type="project" value="InterPro"/>
</dbReference>
<feature type="domain" description="Glycoside hydrolase 35 catalytic" evidence="4">
    <location>
        <begin position="1"/>
        <end position="58"/>
    </location>
</feature>
<dbReference type="SUPFAM" id="SSF51445">
    <property type="entry name" value="(Trans)glycosidases"/>
    <property type="match status" value="1"/>
</dbReference>
<keyword evidence="3" id="KW-0326">Glycosidase</keyword>
<dbReference type="InterPro" id="IPR017853">
    <property type="entry name" value="GH"/>
</dbReference>
<keyword evidence="2" id="KW-0378">Hydrolase</keyword>
<dbReference type="PANTHER" id="PTHR23421">
    <property type="entry name" value="BETA-GALACTOSIDASE RELATED"/>
    <property type="match status" value="1"/>
</dbReference>
<dbReference type="OMA" id="PSNWGKG"/>
<evidence type="ECO:0000313" key="7">
    <source>
        <dbReference type="Proteomes" id="UP000198287"/>
    </source>
</evidence>
<comment type="caution">
    <text evidence="6">The sequence shown here is derived from an EMBL/GenBank/DDBJ whole genome shotgun (WGS) entry which is preliminary data.</text>
</comment>
<dbReference type="GO" id="GO:0005975">
    <property type="term" value="P:carbohydrate metabolic process"/>
    <property type="evidence" value="ECO:0007669"/>
    <property type="project" value="InterPro"/>
</dbReference>
<evidence type="ECO:0000256" key="3">
    <source>
        <dbReference type="ARBA" id="ARBA00023295"/>
    </source>
</evidence>
<evidence type="ECO:0000256" key="2">
    <source>
        <dbReference type="ARBA" id="ARBA00022801"/>
    </source>
</evidence>
<name>A0A226CWH5_FOLCA</name>
<dbReference type="EMBL" id="LNIX01000059">
    <property type="protein sequence ID" value="OXA37309.1"/>
    <property type="molecule type" value="Genomic_DNA"/>
</dbReference>
<accession>A0A226CWH5</accession>
<evidence type="ECO:0000313" key="6">
    <source>
        <dbReference type="EMBL" id="OXA37309.1"/>
    </source>
</evidence>
<dbReference type="InterPro" id="IPR048913">
    <property type="entry name" value="BetaGal_gal-bd"/>
</dbReference>
<dbReference type="Proteomes" id="UP000198287">
    <property type="component" value="Unassembled WGS sequence"/>
</dbReference>
<protein>
    <submittedName>
        <fullName evidence="6">Beta-galactosidase-1-like protein 2</fullName>
    </submittedName>
</protein>
<dbReference type="Pfam" id="PF01301">
    <property type="entry name" value="Glyco_hydro_35"/>
    <property type="match status" value="1"/>
</dbReference>
<evidence type="ECO:0000259" key="4">
    <source>
        <dbReference type="Pfam" id="PF01301"/>
    </source>
</evidence>
<keyword evidence="7" id="KW-1185">Reference proteome</keyword>
<dbReference type="SUPFAM" id="SSF49785">
    <property type="entry name" value="Galactose-binding domain-like"/>
    <property type="match status" value="1"/>
</dbReference>
<dbReference type="STRING" id="158441.A0A226CWH5"/>
<sequence>MFHGGTNFGFTAGGGDVGDIGAPDAYAVADITSYDYDAPLTEAGDYTVKYEFAAELISQYENPKLRRPLRPIQSQKTAYPTLQLQRYLNYTDIIMEIPSSHKILQDKPVSMELLPINNGNGQTFGYIIYRKVANFSPGDRYKVSRPKDLAELLIDGELVDTGFTNAQPQYWFNDIHDIALNVSSGEHTIDLFVDVIARTNWGGRWEHFNQQKGLPEITGSKIEINNIEIQGVEIIALEFTQAWVNGLENWKTVEDDPAALKGPCLVQSSFTIPTTPTDTFLNMSGWHKGVVFVNGFNVGRYWKVGPQQNLYVPAPLLNTGINTIIVFEQFEPSDSIVFSNIPNLGPPFLP</sequence>